<evidence type="ECO:0000313" key="2">
    <source>
        <dbReference type="Proteomes" id="UP000264492"/>
    </source>
</evidence>
<comment type="caution">
    <text evidence="1">The sequence shown here is derived from an EMBL/GenBank/DDBJ whole genome shotgun (WGS) entry which is preliminary data.</text>
</comment>
<dbReference type="Proteomes" id="UP000264492">
    <property type="component" value="Unassembled WGS sequence"/>
</dbReference>
<dbReference type="AlphaFoldDB" id="A0A371JY94"/>
<evidence type="ECO:0000313" key="1">
    <source>
        <dbReference type="EMBL" id="RDZ26592.1"/>
    </source>
</evidence>
<accession>A0A371JY94</accession>
<gene>
    <name evidence="1" type="ORF">DX914_16540</name>
</gene>
<name>A0A371JY94_9GAMM</name>
<protein>
    <submittedName>
        <fullName evidence="1">Uncharacterized protein</fullName>
    </submittedName>
</protein>
<dbReference type="EMBL" id="QTSU01000003">
    <property type="protein sequence ID" value="RDZ26592.1"/>
    <property type="molecule type" value="Genomic_DNA"/>
</dbReference>
<proteinExistence type="predicted"/>
<organism evidence="1 2">
    <name type="scientific">Lysobacter silvisoli</name>
    <dbReference type="NCBI Taxonomy" id="2293254"/>
    <lineage>
        <taxon>Bacteria</taxon>
        <taxon>Pseudomonadati</taxon>
        <taxon>Pseudomonadota</taxon>
        <taxon>Gammaproteobacteria</taxon>
        <taxon>Lysobacterales</taxon>
        <taxon>Lysobacteraceae</taxon>
        <taxon>Lysobacter</taxon>
    </lineage>
</organism>
<dbReference type="RefSeq" id="WP_115860774.1">
    <property type="nucleotide sequence ID" value="NZ_QTSU01000003.1"/>
</dbReference>
<reference evidence="1 2" key="1">
    <citation type="submission" date="2018-08" db="EMBL/GenBank/DDBJ databases">
        <title>Lysobacter sp. zong2l5, whole genome shotgun sequence.</title>
        <authorList>
            <person name="Zhang X."/>
            <person name="Feng G."/>
            <person name="Zhu H."/>
        </authorList>
    </citation>
    <scope>NUCLEOTIDE SEQUENCE [LARGE SCALE GENOMIC DNA]</scope>
    <source>
        <strain evidence="2">zong2l5</strain>
    </source>
</reference>
<sequence length="144" mass="14682">MPYTINAGANALAIAEREWAAAANVAAVNGDTQPTIQFTAFTSCIGIAARNVAATQVIGIHLSIYDGNTIFTAADVPNVIAILTAQNYDANNVFIIGQTSAWEASVNAAYAALVAALPNAQIYTLGDGTYGAGISAGGALEPTY</sequence>
<keyword evidence="2" id="KW-1185">Reference proteome</keyword>
<dbReference type="OrthoDB" id="6026228at2"/>